<dbReference type="InterPro" id="IPR010730">
    <property type="entry name" value="HET"/>
</dbReference>
<dbReference type="PANTHER" id="PTHR10622:SF10">
    <property type="entry name" value="HET DOMAIN-CONTAINING PROTEIN"/>
    <property type="match status" value="1"/>
</dbReference>
<gene>
    <name evidence="2" type="ORF">RRF57_012850</name>
</gene>
<dbReference type="Pfam" id="PF06985">
    <property type="entry name" value="HET"/>
    <property type="match status" value="1"/>
</dbReference>
<sequence>MRLVNTENLQIQEFRDDNIKKYVILSHTWGEEEVTFQDMKRTRVADKKDKEKVTFQDTQGHKKVKNCCALAKHNGFKYVWIDTCCIDKTSSAELSEAINSMYRWYQEADECYAYLGDVTSESEFSKSRWFTRG</sequence>
<dbReference type="PANTHER" id="PTHR10622">
    <property type="entry name" value="HET DOMAIN-CONTAINING PROTEIN"/>
    <property type="match status" value="1"/>
</dbReference>
<organism evidence="2 3">
    <name type="scientific">Xylaria bambusicola</name>
    <dbReference type="NCBI Taxonomy" id="326684"/>
    <lineage>
        <taxon>Eukaryota</taxon>
        <taxon>Fungi</taxon>
        <taxon>Dikarya</taxon>
        <taxon>Ascomycota</taxon>
        <taxon>Pezizomycotina</taxon>
        <taxon>Sordariomycetes</taxon>
        <taxon>Xylariomycetidae</taxon>
        <taxon>Xylariales</taxon>
        <taxon>Xylariaceae</taxon>
        <taxon>Xylaria</taxon>
    </lineage>
</organism>
<name>A0AAN7UXA7_9PEZI</name>
<proteinExistence type="predicted"/>
<dbReference type="EMBL" id="JAWHQM010000092">
    <property type="protein sequence ID" value="KAK5637138.1"/>
    <property type="molecule type" value="Genomic_DNA"/>
</dbReference>
<protein>
    <recommendedName>
        <fullName evidence="1">Heterokaryon incompatibility domain-containing protein</fullName>
    </recommendedName>
</protein>
<evidence type="ECO:0000313" key="2">
    <source>
        <dbReference type="EMBL" id="KAK5637138.1"/>
    </source>
</evidence>
<feature type="domain" description="Heterokaryon incompatibility" evidence="1">
    <location>
        <begin position="22"/>
        <end position="125"/>
    </location>
</feature>
<comment type="caution">
    <text evidence="2">The sequence shown here is derived from an EMBL/GenBank/DDBJ whole genome shotgun (WGS) entry which is preliminary data.</text>
</comment>
<evidence type="ECO:0000313" key="3">
    <source>
        <dbReference type="Proteomes" id="UP001305414"/>
    </source>
</evidence>
<dbReference type="Proteomes" id="UP001305414">
    <property type="component" value="Unassembled WGS sequence"/>
</dbReference>
<keyword evidence="3" id="KW-1185">Reference proteome</keyword>
<dbReference type="AlphaFoldDB" id="A0AAN7UXA7"/>
<accession>A0AAN7UXA7</accession>
<evidence type="ECO:0000259" key="1">
    <source>
        <dbReference type="Pfam" id="PF06985"/>
    </source>
</evidence>
<reference evidence="2 3" key="1">
    <citation type="submission" date="2023-10" db="EMBL/GenBank/DDBJ databases">
        <title>Draft genome sequence of Xylaria bambusicola isolate GMP-LS, the root and basal stem rot pathogen of sugarcane in Indonesia.</title>
        <authorList>
            <person name="Selvaraj P."/>
            <person name="Muralishankar V."/>
            <person name="Muruganantham S."/>
            <person name="Sp S."/>
            <person name="Haryani S."/>
            <person name="Lau K.J.X."/>
            <person name="Naqvi N.I."/>
        </authorList>
    </citation>
    <scope>NUCLEOTIDE SEQUENCE [LARGE SCALE GENOMIC DNA]</scope>
    <source>
        <strain evidence="2">GMP-LS</strain>
    </source>
</reference>